<name>A0A5N6A167_9ACTN</name>
<dbReference type="Pfam" id="PF01266">
    <property type="entry name" value="DAO"/>
    <property type="match status" value="1"/>
</dbReference>
<accession>A0A5N6A167</accession>
<feature type="compositionally biased region" description="Gly residues" evidence="1">
    <location>
        <begin position="10"/>
        <end position="25"/>
    </location>
</feature>
<dbReference type="Proteomes" id="UP000314251">
    <property type="component" value="Unassembled WGS sequence"/>
</dbReference>
<organism evidence="3 4">
    <name type="scientific">Streptomyces mimosae</name>
    <dbReference type="NCBI Taxonomy" id="2586635"/>
    <lineage>
        <taxon>Bacteria</taxon>
        <taxon>Bacillati</taxon>
        <taxon>Actinomycetota</taxon>
        <taxon>Actinomycetes</taxon>
        <taxon>Kitasatosporales</taxon>
        <taxon>Streptomycetaceae</taxon>
        <taxon>Streptomyces</taxon>
    </lineage>
</organism>
<protein>
    <submittedName>
        <fullName evidence="3">FAD-dependent oxidoreductase</fullName>
    </submittedName>
</protein>
<dbReference type="InterPro" id="IPR036188">
    <property type="entry name" value="FAD/NAD-bd_sf"/>
</dbReference>
<sequence length="625" mass="66650">MRRRLAGPGLLAGGAEGRGTQGGGRAVDLTTPRHVPPGQTETEGEADGGSDTAARRLGDGVGRPRVRHRSLRGATAEPHGARRTRRRDLCDRAGEPGPRGGPRSGRGAAFLARRAHPHRAGAAGETGLVLGGRVHPRRSATPGEGLAGDRRARWVRILVLQHSSGKTPEGAERPRPTGTSADVHHPHQGERSVTAHETAGSPSPLDVASDTVSDPVNGAPAELRWPGAVVVGGGVTALLTAVELEARGVPVLVIERDSLCSGQTGKCHGWLHRGAVFLDAPPEDIDQLDRGARRWDRLISRTAARDAVVTCEVVGVKDETRDGIVGTWERLGLGRVPAEAVGAGPCRWRLTGPETAIRPLDVLREILERSTVALRSGHVLRLDPDRTGTTATSVLVRAGQRNVRVRGDSFVFANGEGIPGIFLDADVSARIARRQSFMLVVRSAAVGDRGLLIPEQEASHLFAVPRGRATDTSRHLLVSDFISYAPSTDISHARSAWLAGIRPTLRRFLPDLWNDDDALWGVYPAVKVEPLRDVALGISPMAVLPTPYRNVLVAVPGKLTLAPLLAERLADTVVPHIRSGGRGGRSHPEAGVSLDDLPAAPWGPEEWEVTPLVRRETLFPEDVTS</sequence>
<evidence type="ECO:0000313" key="3">
    <source>
        <dbReference type="EMBL" id="KAB8161729.1"/>
    </source>
</evidence>
<comment type="caution">
    <text evidence="3">The sequence shown here is derived from an EMBL/GenBank/DDBJ whole genome shotgun (WGS) entry which is preliminary data.</text>
</comment>
<evidence type="ECO:0000313" key="4">
    <source>
        <dbReference type="Proteomes" id="UP000314251"/>
    </source>
</evidence>
<dbReference type="EMBL" id="VDLY02000017">
    <property type="protein sequence ID" value="KAB8161729.1"/>
    <property type="molecule type" value="Genomic_DNA"/>
</dbReference>
<proteinExistence type="predicted"/>
<reference evidence="3" key="1">
    <citation type="submission" date="2019-10" db="EMBL/GenBank/DDBJ databases">
        <title>Nonomuraea sp. nov., isolated from Phyllanthus amarus.</title>
        <authorList>
            <person name="Klykleung N."/>
            <person name="Tanasupawat S."/>
        </authorList>
    </citation>
    <scope>NUCLEOTIDE SEQUENCE [LARGE SCALE GENOMIC DNA]</scope>
    <source>
        <strain evidence="3">3MP-10</strain>
    </source>
</reference>
<dbReference type="InterPro" id="IPR006076">
    <property type="entry name" value="FAD-dep_OxRdtase"/>
</dbReference>
<keyword evidence="4" id="KW-1185">Reference proteome</keyword>
<gene>
    <name evidence="3" type="ORF">FH607_023655</name>
</gene>
<feature type="region of interest" description="Disordered" evidence="1">
    <location>
        <begin position="162"/>
        <end position="211"/>
    </location>
</feature>
<feature type="compositionally biased region" description="Basic and acidic residues" evidence="1">
    <location>
        <begin position="182"/>
        <end position="194"/>
    </location>
</feature>
<evidence type="ECO:0000259" key="2">
    <source>
        <dbReference type="Pfam" id="PF01266"/>
    </source>
</evidence>
<dbReference type="SUPFAM" id="SSF51905">
    <property type="entry name" value="FAD/NAD(P)-binding domain"/>
    <property type="match status" value="1"/>
</dbReference>
<dbReference type="Gene3D" id="3.50.50.60">
    <property type="entry name" value="FAD/NAD(P)-binding domain"/>
    <property type="match status" value="1"/>
</dbReference>
<dbReference type="OrthoDB" id="7356823at2"/>
<dbReference type="AlphaFoldDB" id="A0A5N6A167"/>
<feature type="domain" description="FAD dependent oxidoreductase" evidence="2">
    <location>
        <begin position="229"/>
        <end position="571"/>
    </location>
</feature>
<evidence type="ECO:0000256" key="1">
    <source>
        <dbReference type="SAM" id="MobiDB-lite"/>
    </source>
</evidence>
<feature type="region of interest" description="Disordered" evidence="1">
    <location>
        <begin position="1"/>
        <end position="107"/>
    </location>
</feature>